<dbReference type="InterPro" id="IPR052741">
    <property type="entry name" value="Mitochondrial_HTD2"/>
</dbReference>
<dbReference type="EMBL" id="JRFJ01000002">
    <property type="protein sequence ID" value="KHJ54861.1"/>
    <property type="molecule type" value="Genomic_DNA"/>
</dbReference>
<dbReference type="OrthoDB" id="7183822at2"/>
<dbReference type="PANTHER" id="PTHR28152:SF1">
    <property type="entry name" value="HYDROXYACYL-THIOESTER DEHYDRATASE TYPE 2, MITOCHONDRIAL"/>
    <property type="match status" value="1"/>
</dbReference>
<dbReference type="RefSeq" id="WP_039191961.1">
    <property type="nucleotide sequence ID" value="NZ_JRFJ01000002.1"/>
</dbReference>
<evidence type="ECO:0000313" key="3">
    <source>
        <dbReference type="Proteomes" id="UP000030826"/>
    </source>
</evidence>
<gene>
    <name evidence="2" type="ORF">LA66_09870</name>
</gene>
<dbReference type="Pfam" id="PF13452">
    <property type="entry name" value="FAS1_DH_region"/>
    <property type="match status" value="1"/>
</dbReference>
<feature type="domain" description="FAS1-like dehydratase" evidence="1">
    <location>
        <begin position="17"/>
        <end position="143"/>
    </location>
</feature>
<dbReference type="PANTHER" id="PTHR28152">
    <property type="entry name" value="HYDROXYACYL-THIOESTER DEHYDRATASE TYPE 2, MITOCHONDRIAL"/>
    <property type="match status" value="1"/>
</dbReference>
<dbReference type="Gene3D" id="3.10.129.10">
    <property type="entry name" value="Hotdog Thioesterase"/>
    <property type="match status" value="2"/>
</dbReference>
<dbReference type="InterPro" id="IPR029069">
    <property type="entry name" value="HotDog_dom_sf"/>
</dbReference>
<sequence length="285" mass="30916">MSAVPETVDIAHLRRWIGRQETASEVLSPELVRRFRATLELPGTTEAGQPAPELIHLCLAPPAVPMSELGPDGHPARGGFLPPVPLPRRMWAGGQFEMRGALTIGDVVTRRSTIEDVVLKEGRTGRLCFVTVRHEISSGEAVAVVERQDIVYRAAESSTAPKAQQPAAQEGEHVIEVVPTAPLLFRYSALTFNGHRIHYDKPYATGVEMYPGLVVHGPMQATMLYHFAAKLRGRAPAGFAFRSLSTLFDDTRFTLNAADENGALTLWTARPGGPVAMSATATFDA</sequence>
<name>A0A0B1Q657_9HYPH</name>
<organism evidence="2 3">
    <name type="scientific">Aureimonas altamirensis</name>
    <dbReference type="NCBI Taxonomy" id="370622"/>
    <lineage>
        <taxon>Bacteria</taxon>
        <taxon>Pseudomonadati</taxon>
        <taxon>Pseudomonadota</taxon>
        <taxon>Alphaproteobacteria</taxon>
        <taxon>Hyphomicrobiales</taxon>
        <taxon>Aurantimonadaceae</taxon>
        <taxon>Aureimonas</taxon>
    </lineage>
</organism>
<reference evidence="2 3" key="1">
    <citation type="submission" date="2014-09" db="EMBL/GenBank/DDBJ databases">
        <title>Isolation and characterization of Aurantimonas altamirensis ON-56566 from clinical sample following a dog bite.</title>
        <authorList>
            <person name="Eshaghi A."/>
            <person name="Li A."/>
            <person name="Shahinas D."/>
            <person name="Bahn P."/>
            <person name="Kus J.V."/>
            <person name="Patel S.N."/>
        </authorList>
    </citation>
    <scope>NUCLEOTIDE SEQUENCE [LARGE SCALE GENOMIC DNA]</scope>
    <source>
        <strain evidence="2 3">ON-56566</strain>
    </source>
</reference>
<proteinExistence type="predicted"/>
<dbReference type="STRING" id="370622.LA66_09870"/>
<protein>
    <submittedName>
        <fullName evidence="2">Metal-binding domain containing of MaoC dehydratase</fullName>
    </submittedName>
</protein>
<dbReference type="InterPro" id="IPR039569">
    <property type="entry name" value="FAS1-like_DH_region"/>
</dbReference>
<evidence type="ECO:0000259" key="1">
    <source>
        <dbReference type="Pfam" id="PF13452"/>
    </source>
</evidence>
<dbReference type="GO" id="GO:0019171">
    <property type="term" value="F:(3R)-hydroxyacyl-[acyl-carrier-protein] dehydratase activity"/>
    <property type="evidence" value="ECO:0007669"/>
    <property type="project" value="TreeGrafter"/>
</dbReference>
<accession>A0A0B1Q657</accession>
<comment type="caution">
    <text evidence="2">The sequence shown here is derived from an EMBL/GenBank/DDBJ whole genome shotgun (WGS) entry which is preliminary data.</text>
</comment>
<dbReference type="Proteomes" id="UP000030826">
    <property type="component" value="Unassembled WGS sequence"/>
</dbReference>
<dbReference type="SUPFAM" id="SSF54637">
    <property type="entry name" value="Thioesterase/thiol ester dehydrase-isomerase"/>
    <property type="match status" value="2"/>
</dbReference>
<dbReference type="AlphaFoldDB" id="A0A0B1Q657"/>
<evidence type="ECO:0000313" key="2">
    <source>
        <dbReference type="EMBL" id="KHJ54861.1"/>
    </source>
</evidence>